<keyword evidence="5" id="KW-0653">Protein transport</keyword>
<comment type="similarity">
    <text evidence="2">Belongs to the COG4 family.</text>
</comment>
<evidence type="ECO:0000256" key="1">
    <source>
        <dbReference type="ARBA" id="ARBA00004395"/>
    </source>
</evidence>
<dbReference type="InterPro" id="IPR048680">
    <property type="entry name" value="COG4_N"/>
</dbReference>
<evidence type="ECO:0000256" key="5">
    <source>
        <dbReference type="ARBA" id="ARBA00022927"/>
    </source>
</evidence>
<dbReference type="Gene3D" id="1.10.287.1060">
    <property type="entry name" value="ESAT-6-like"/>
    <property type="match status" value="1"/>
</dbReference>
<evidence type="ECO:0000256" key="6">
    <source>
        <dbReference type="ARBA" id="ARBA00023034"/>
    </source>
</evidence>
<gene>
    <name evidence="11" type="ORF">M6B38_337695</name>
    <name evidence="12" type="ORF">M6B38_337700</name>
</gene>
<dbReference type="Gene3D" id="1.20.58.1970">
    <property type="match status" value="1"/>
</dbReference>
<keyword evidence="4" id="KW-0813">Transport</keyword>
<dbReference type="EMBL" id="JANAVB010014798">
    <property type="protein sequence ID" value="KAJ6833613.1"/>
    <property type="molecule type" value="Genomic_DNA"/>
</dbReference>
<dbReference type="InterPro" id="IPR013167">
    <property type="entry name" value="COG4_M"/>
</dbReference>
<accession>A0AAX6GYK5</accession>
<evidence type="ECO:0000313" key="12">
    <source>
        <dbReference type="EMBL" id="KAJ6833614.1"/>
    </source>
</evidence>
<dbReference type="GO" id="GO:0015031">
    <property type="term" value="P:protein transport"/>
    <property type="evidence" value="ECO:0007669"/>
    <property type="project" value="UniProtKB-KW"/>
</dbReference>
<evidence type="ECO:0000256" key="2">
    <source>
        <dbReference type="ARBA" id="ARBA00009215"/>
    </source>
</evidence>
<dbReference type="InterPro" id="IPR048682">
    <property type="entry name" value="COG4"/>
</dbReference>
<evidence type="ECO:0000256" key="8">
    <source>
        <dbReference type="ARBA" id="ARBA00031340"/>
    </source>
</evidence>
<organism evidence="11 13">
    <name type="scientific">Iris pallida</name>
    <name type="common">Sweet iris</name>
    <dbReference type="NCBI Taxonomy" id="29817"/>
    <lineage>
        <taxon>Eukaryota</taxon>
        <taxon>Viridiplantae</taxon>
        <taxon>Streptophyta</taxon>
        <taxon>Embryophyta</taxon>
        <taxon>Tracheophyta</taxon>
        <taxon>Spermatophyta</taxon>
        <taxon>Magnoliopsida</taxon>
        <taxon>Liliopsida</taxon>
        <taxon>Asparagales</taxon>
        <taxon>Iridaceae</taxon>
        <taxon>Iridoideae</taxon>
        <taxon>Irideae</taxon>
        <taxon>Iris</taxon>
    </lineage>
</organism>
<feature type="compositionally biased region" description="Pro residues" evidence="9">
    <location>
        <begin position="1"/>
        <end position="20"/>
    </location>
</feature>
<keyword evidence="6" id="KW-0333">Golgi apparatus</keyword>
<dbReference type="Pfam" id="PF08318">
    <property type="entry name" value="COG4_m"/>
    <property type="match status" value="1"/>
</dbReference>
<dbReference type="Pfam" id="PF20662">
    <property type="entry name" value="COG4_C"/>
    <property type="match status" value="1"/>
</dbReference>
<reference evidence="11" key="1">
    <citation type="journal article" date="2023" name="GigaByte">
        <title>Genome assembly of the bearded iris, Iris pallida Lam.</title>
        <authorList>
            <person name="Bruccoleri R.E."/>
            <person name="Oakeley E.J."/>
            <person name="Faust A.M.E."/>
            <person name="Altorfer M."/>
            <person name="Dessus-Babus S."/>
            <person name="Burckhardt D."/>
            <person name="Oertli M."/>
            <person name="Naumann U."/>
            <person name="Petersen F."/>
            <person name="Wong J."/>
        </authorList>
    </citation>
    <scope>NUCLEOTIDE SEQUENCE</scope>
    <source>
        <strain evidence="11">GSM-AAB239-AS_SAM_17_03QT</strain>
    </source>
</reference>
<dbReference type="AlphaFoldDB" id="A0AAX6GYK5"/>
<evidence type="ECO:0000259" key="10">
    <source>
        <dbReference type="SMART" id="SM00762"/>
    </source>
</evidence>
<dbReference type="PANTHER" id="PTHR24016:SF0">
    <property type="entry name" value="CONSERVED OLIGOMERIC GOLGI COMPLEX SUBUNIT 4"/>
    <property type="match status" value="1"/>
</dbReference>
<dbReference type="InterPro" id="IPR048684">
    <property type="entry name" value="COG4_C"/>
</dbReference>
<feature type="domain" description="COG4 transport protein middle alpha-helical bundle" evidence="10">
    <location>
        <begin position="193"/>
        <end position="498"/>
    </location>
</feature>
<evidence type="ECO:0000256" key="9">
    <source>
        <dbReference type="SAM" id="MobiDB-lite"/>
    </source>
</evidence>
<evidence type="ECO:0000313" key="13">
    <source>
        <dbReference type="Proteomes" id="UP001140949"/>
    </source>
</evidence>
<dbReference type="SMART" id="SM00762">
    <property type="entry name" value="Cog4"/>
    <property type="match status" value="1"/>
</dbReference>
<dbReference type="PANTHER" id="PTHR24016">
    <property type="entry name" value="CONSERVED OLIGOMERIC GOLGI COMPLEX SUBUNIT 4"/>
    <property type="match status" value="1"/>
</dbReference>
<evidence type="ECO:0000256" key="3">
    <source>
        <dbReference type="ARBA" id="ARBA00020975"/>
    </source>
</evidence>
<feature type="region of interest" description="Disordered" evidence="9">
    <location>
        <begin position="1"/>
        <end position="40"/>
    </location>
</feature>
<sequence>MAVVPPTTPPSVPVPVPESPSPSSTSPSAGAGAATSFSDPETLSRIRSLTDVGTMTRLLHECVAHQRSLDLRLDSLLSQRPDLDRHLLSLRRSSLPLLSLARSDSESFLSSLLSTSRLADRVSRRVRDLDLAQSRLHSTLSRLDASLLRSRALDAARSALSSDDYASAAESVRTFLDIDSQFPNSEPDQKSQLLELKSQLASIVKSRLQSSVDCRDHPSILRFVRIFPPLGLQDDGLRTYVSYLKRVIADRSRLEFDHLREVSGNGETAAGADYVACLTSLFKDIVLAVEENDEILRSLGGEDGIVYAISNLHDECESRGRDVLKKYMDDRMLSRLAFEINSYSKSVLSVGTPEGPDPREVETYLEEILSLTHLGEDYTDFMVSKIRGLGSVDPESATKASKKLRGGGFNRMVQDLTGFYVILEEFFMVENVRKAIKIDEHQDDGFTTSMVDDVFFVLQSCSRRAISTGSINSVFAVLSVTMNLLSNEYQEALQQKMREPNLGTKLFLGGVGVQKTGTEIATALNNMDVSAEYVLKLRHEIEEQCAQVFPAPVDREKVKSCLTELGEMNTGFKQLLIGGMEQLVATVTPRIRPVLDTVATVSYELSDAEYEENEVNDPWVQKLLHAVETNMSWLQPSMTSNNYDLFVHLVIDFIVKRLEVIMMQKRFNQLGGLQLDREVRALVNHFSEMSQRPVRDKFARLSQMTTILNFERVSEILDFWGENAGHMTWLLTPSEVRRVLGLRMDFKPEAIAALRL</sequence>
<proteinExistence type="inferred from homology"/>
<dbReference type="Proteomes" id="UP001140949">
    <property type="component" value="Unassembled WGS sequence"/>
</dbReference>
<reference evidence="11" key="2">
    <citation type="submission" date="2023-04" db="EMBL/GenBank/DDBJ databases">
        <authorList>
            <person name="Bruccoleri R.E."/>
            <person name="Oakeley E.J."/>
            <person name="Faust A.-M."/>
            <person name="Dessus-Babus S."/>
            <person name="Altorfer M."/>
            <person name="Burckhardt D."/>
            <person name="Oertli M."/>
            <person name="Naumann U."/>
            <person name="Petersen F."/>
            <person name="Wong J."/>
        </authorList>
    </citation>
    <scope>NUCLEOTIDE SEQUENCE</scope>
    <source>
        <strain evidence="11">GSM-AAB239-AS_SAM_17_03QT</strain>
        <tissue evidence="11">Leaf</tissue>
    </source>
</reference>
<evidence type="ECO:0000256" key="4">
    <source>
        <dbReference type="ARBA" id="ARBA00022448"/>
    </source>
</evidence>
<feature type="compositionally biased region" description="Low complexity" evidence="9">
    <location>
        <begin position="21"/>
        <end position="36"/>
    </location>
</feature>
<protein>
    <recommendedName>
        <fullName evidence="3">Conserved oligomeric Golgi complex subunit 4</fullName>
    </recommendedName>
    <alternativeName>
        <fullName evidence="8">Component of oligomeric Golgi complex 4</fullName>
    </alternativeName>
</protein>
<dbReference type="GO" id="GO:0000139">
    <property type="term" value="C:Golgi membrane"/>
    <property type="evidence" value="ECO:0007669"/>
    <property type="project" value="UniProtKB-SubCell"/>
</dbReference>
<keyword evidence="13" id="KW-1185">Reference proteome</keyword>
<name>A0AAX6GYK5_IRIPA</name>
<keyword evidence="7" id="KW-0472">Membrane</keyword>
<dbReference type="Pfam" id="PF20663">
    <property type="entry name" value="COG4_N"/>
    <property type="match status" value="1"/>
</dbReference>
<evidence type="ECO:0000313" key="11">
    <source>
        <dbReference type="EMBL" id="KAJ6833613.1"/>
    </source>
</evidence>
<evidence type="ECO:0000256" key="7">
    <source>
        <dbReference type="ARBA" id="ARBA00023136"/>
    </source>
</evidence>
<comment type="caution">
    <text evidence="11">The sequence shown here is derived from an EMBL/GenBank/DDBJ whole genome shotgun (WGS) entry which is preliminary data.</text>
</comment>
<dbReference type="EMBL" id="JANAVB010014798">
    <property type="protein sequence ID" value="KAJ6833614.1"/>
    <property type="molecule type" value="Genomic_DNA"/>
</dbReference>
<comment type="subcellular location">
    <subcellularLocation>
        <location evidence="1">Golgi apparatus membrane</location>
        <topology evidence="1">Peripheral membrane protein</topology>
    </subcellularLocation>
</comment>